<reference evidence="2 3" key="1">
    <citation type="journal article" date="2010" name="DNA Res.">
        <title>Genome sequence of Kitasatospora setae NBRC 14216T: an evolutionary snapshot of the family Streptomycetaceae.</title>
        <authorList>
            <person name="Ichikawa N."/>
            <person name="Oguchi A."/>
            <person name="Ikeda H."/>
            <person name="Ishikawa J."/>
            <person name="Kitani S."/>
            <person name="Watanabe Y."/>
            <person name="Nakamura S."/>
            <person name="Katano Y."/>
            <person name="Kishi E."/>
            <person name="Sasagawa M."/>
            <person name="Ankai A."/>
            <person name="Fukui S."/>
            <person name="Hashimoto Y."/>
            <person name="Kamata S."/>
            <person name="Otoguro M."/>
            <person name="Tanikawa S."/>
            <person name="Nihira T."/>
            <person name="Horinouchi S."/>
            <person name="Ohnishi Y."/>
            <person name="Hayakawa M."/>
            <person name="Kuzuyama T."/>
            <person name="Arisawa A."/>
            <person name="Nomoto F."/>
            <person name="Miura H."/>
            <person name="Takahashi Y."/>
            <person name="Fujita N."/>
        </authorList>
    </citation>
    <scope>NUCLEOTIDE SEQUENCE [LARGE SCALE GENOMIC DNA]</scope>
    <source>
        <strain evidence="3">ATCC 33774 / DSM 43861 / JCM 3304 / KCC A-0304 / NBRC 14216 / KM-6054</strain>
    </source>
</reference>
<dbReference type="Proteomes" id="UP000007076">
    <property type="component" value="Chromosome"/>
</dbReference>
<dbReference type="RefSeq" id="WP_014136121.1">
    <property type="nucleotide sequence ID" value="NC_016109.1"/>
</dbReference>
<dbReference type="HOGENOM" id="CLU_097806_4_2_11"/>
<dbReference type="Pfam" id="PF01022">
    <property type="entry name" value="HTH_5"/>
    <property type="match status" value="1"/>
</dbReference>
<protein>
    <submittedName>
        <fullName evidence="2">Putative ArsR family transcriptional regulator</fullName>
    </submittedName>
</protein>
<dbReference type="SMART" id="SM00418">
    <property type="entry name" value="HTH_ARSR"/>
    <property type="match status" value="1"/>
</dbReference>
<dbReference type="Gene3D" id="1.10.10.10">
    <property type="entry name" value="Winged helix-like DNA-binding domain superfamily/Winged helix DNA-binding domain"/>
    <property type="match status" value="1"/>
</dbReference>
<evidence type="ECO:0000259" key="1">
    <source>
        <dbReference type="PROSITE" id="PS50987"/>
    </source>
</evidence>
<evidence type="ECO:0000313" key="2">
    <source>
        <dbReference type="EMBL" id="BAJ28809.1"/>
    </source>
</evidence>
<dbReference type="SUPFAM" id="SSF46785">
    <property type="entry name" value="Winged helix' DNA-binding domain"/>
    <property type="match status" value="1"/>
</dbReference>
<dbReference type="PROSITE" id="PS50987">
    <property type="entry name" value="HTH_ARSR_2"/>
    <property type="match status" value="1"/>
</dbReference>
<dbReference type="EMBL" id="AP010968">
    <property type="protein sequence ID" value="BAJ28809.1"/>
    <property type="molecule type" value="Genomic_DNA"/>
</dbReference>
<proteinExistence type="predicted"/>
<dbReference type="AlphaFoldDB" id="E4NC78"/>
<organism evidence="2 3">
    <name type="scientific">Kitasatospora setae (strain ATCC 33774 / DSM 43861 / JCM 3304 / KCC A-0304 / NBRC 14216 / KM-6054)</name>
    <name type="common">Streptomyces setae</name>
    <dbReference type="NCBI Taxonomy" id="452652"/>
    <lineage>
        <taxon>Bacteria</taxon>
        <taxon>Bacillati</taxon>
        <taxon>Actinomycetota</taxon>
        <taxon>Actinomycetes</taxon>
        <taxon>Kitasatosporales</taxon>
        <taxon>Streptomycetaceae</taxon>
        <taxon>Kitasatospora</taxon>
    </lineage>
</organism>
<dbReference type="CDD" id="cd00090">
    <property type="entry name" value="HTH_ARSR"/>
    <property type="match status" value="1"/>
</dbReference>
<dbReference type="STRING" id="452652.KSE_29970"/>
<keyword evidence="3" id="KW-1185">Reference proteome</keyword>
<dbReference type="InterPro" id="IPR036390">
    <property type="entry name" value="WH_DNA-bd_sf"/>
</dbReference>
<dbReference type="InterPro" id="IPR011991">
    <property type="entry name" value="ArsR-like_HTH"/>
</dbReference>
<dbReference type="PATRIC" id="fig|452652.3.peg.3008"/>
<feature type="domain" description="HTH arsR-type" evidence="1">
    <location>
        <begin position="13"/>
        <end position="106"/>
    </location>
</feature>
<dbReference type="InterPro" id="IPR036388">
    <property type="entry name" value="WH-like_DNA-bd_sf"/>
</dbReference>
<dbReference type="InterPro" id="IPR001845">
    <property type="entry name" value="HTH_ArsR_DNA-bd_dom"/>
</dbReference>
<dbReference type="PRINTS" id="PR00778">
    <property type="entry name" value="HTHARSR"/>
</dbReference>
<evidence type="ECO:0000313" key="3">
    <source>
        <dbReference type="Proteomes" id="UP000007076"/>
    </source>
</evidence>
<accession>E4NC78</accession>
<name>E4NC78_KITSK</name>
<dbReference type="KEGG" id="ksk:KSE_29970"/>
<dbReference type="eggNOG" id="COG0640">
    <property type="taxonomic scope" value="Bacteria"/>
</dbReference>
<gene>
    <name evidence="2" type="ordered locus">KSE_29970</name>
</gene>
<sequence>MPRASRRREAPQYPDTADLDLLDVLHAFSGPTRMTIVLTLGAEPERACGTFPVDVAPSTLSHHFKVLRQAGLIRHREEGNRRLTTLRAADLEQRFPGLLGVVTAAYRGEGGERVEAGTGGGEALQE</sequence>
<dbReference type="GO" id="GO:0003700">
    <property type="term" value="F:DNA-binding transcription factor activity"/>
    <property type="evidence" value="ECO:0007669"/>
    <property type="project" value="InterPro"/>
</dbReference>